<comment type="caution">
    <text evidence="1">The sequence shown here is derived from an EMBL/GenBank/DDBJ whole genome shotgun (WGS) entry which is preliminary data.</text>
</comment>
<evidence type="ECO:0000313" key="1">
    <source>
        <dbReference type="EMBL" id="MET4757680.1"/>
    </source>
</evidence>
<accession>A0ABV2SIV2</accession>
<gene>
    <name evidence="1" type="ORF">V5J35_002872</name>
</gene>
<protein>
    <recommendedName>
        <fullName evidence="3">Soluble ligand binding domain-containing protein</fullName>
    </recommendedName>
</protein>
<keyword evidence="2" id="KW-1185">Reference proteome</keyword>
<sequence length="254" mass="27876">MSIAQQSYCLSIDAAAVSNQNQPAGFLSKESTMHLWSAILAISFLTVFSPVSFSRQQVPVTQLYRQTKSVVISGKYGSVLQVNGRPGVAIPNSYGDFLFSKKGAGLRPLVVVGNCATLIGYFNSKKNAINNTIQELPNIYMKIEPYAPKKEYQGLYPLQEGVSSFSKSGLGFVPGSVITDLGGAIGDQISTGVDISRHYRKKKAKTDLLYIKFHYLREKGMVKMGEGKMSFQTIAYLLHNVLTKTGACKQRVRN</sequence>
<organism evidence="1 2">
    <name type="scientific">Endozoicomonas lisbonensis</name>
    <dbReference type="NCBI Taxonomy" id="3120522"/>
    <lineage>
        <taxon>Bacteria</taxon>
        <taxon>Pseudomonadati</taxon>
        <taxon>Pseudomonadota</taxon>
        <taxon>Gammaproteobacteria</taxon>
        <taxon>Oceanospirillales</taxon>
        <taxon>Endozoicomonadaceae</taxon>
        <taxon>Endozoicomonas</taxon>
    </lineage>
</organism>
<name>A0ABV2SIV2_9GAMM</name>
<evidence type="ECO:0008006" key="3">
    <source>
        <dbReference type="Google" id="ProtNLM"/>
    </source>
</evidence>
<dbReference type="RefSeq" id="WP_354007816.1">
    <property type="nucleotide sequence ID" value="NZ_JBEWTA010000001.1"/>
</dbReference>
<reference evidence="1 2" key="1">
    <citation type="submission" date="2024-06" db="EMBL/GenBank/DDBJ databases">
        <title>Genomic Encyclopedia of Type Strains, Phase V (KMG-V): Genome sequencing to study the core and pangenomes of soil and plant-associated prokaryotes.</title>
        <authorList>
            <person name="Whitman W."/>
        </authorList>
    </citation>
    <scope>NUCLEOTIDE SEQUENCE [LARGE SCALE GENOMIC DNA]</scope>
    <source>
        <strain evidence="1 2">NE40</strain>
    </source>
</reference>
<dbReference type="Proteomes" id="UP001549366">
    <property type="component" value="Unassembled WGS sequence"/>
</dbReference>
<evidence type="ECO:0000313" key="2">
    <source>
        <dbReference type="Proteomes" id="UP001549366"/>
    </source>
</evidence>
<proteinExistence type="predicted"/>
<dbReference type="EMBL" id="JBEWTB010000002">
    <property type="protein sequence ID" value="MET4757680.1"/>
    <property type="molecule type" value="Genomic_DNA"/>
</dbReference>